<dbReference type="Proteomes" id="UP001054892">
    <property type="component" value="Unassembled WGS sequence"/>
</dbReference>
<dbReference type="AlphaFoldDB" id="A0A6J4E288"/>
<accession>A0A6J4E288</accession>
<protein>
    <recommendedName>
        <fullName evidence="1">Aminoglycoside phosphotransferase domain-containing protein</fullName>
    </recommendedName>
</protein>
<dbReference type="Gene3D" id="3.90.1200.10">
    <property type="match status" value="1"/>
</dbReference>
<dbReference type="RefSeq" id="WP_173177121.1">
    <property type="nucleotide sequence ID" value="NZ_AP023189.1"/>
</dbReference>
<evidence type="ECO:0000313" key="2">
    <source>
        <dbReference type="EMBL" id="BCG23479.1"/>
    </source>
</evidence>
<organism evidence="2 4">
    <name type="scientific">Pseudomonas tohonis</name>
    <dbReference type="NCBI Taxonomy" id="2725477"/>
    <lineage>
        <taxon>Bacteria</taxon>
        <taxon>Pseudomonadati</taxon>
        <taxon>Pseudomonadota</taxon>
        <taxon>Gammaproteobacteria</taxon>
        <taxon>Pseudomonadales</taxon>
        <taxon>Pseudomonadaceae</taxon>
        <taxon>Pseudomonas</taxon>
    </lineage>
</organism>
<evidence type="ECO:0000313" key="4">
    <source>
        <dbReference type="Proteomes" id="UP000509383"/>
    </source>
</evidence>
<name>A0A6J4E288_9PSED</name>
<evidence type="ECO:0000313" key="3">
    <source>
        <dbReference type="EMBL" id="GJN51523.1"/>
    </source>
</evidence>
<dbReference type="EMBL" id="BQKM01000002">
    <property type="protein sequence ID" value="GJN51523.1"/>
    <property type="molecule type" value="Genomic_DNA"/>
</dbReference>
<dbReference type="EMBL" id="AP023189">
    <property type="protein sequence ID" value="BCG23479.1"/>
    <property type="molecule type" value="Genomic_DNA"/>
</dbReference>
<feature type="domain" description="Aminoglycoside phosphotransferase" evidence="1">
    <location>
        <begin position="362"/>
        <end position="429"/>
    </location>
</feature>
<dbReference type="Proteomes" id="UP000509383">
    <property type="component" value="Chromosome"/>
</dbReference>
<dbReference type="KEGG" id="ptw:TUM18999_16700"/>
<sequence>MSYRVCIPCAGTGSRLGELTRFLNKSLVSIANRPTLSHLIERFPEDVEFVIALGHKGHLVREYLELAYPERTFHFAVVAPFEGPGSGLGLSLLACREYLQQPFIFMSCDTLTDEAIPAPDENWMGFAEADDISAYRTVALKGNDVADICEKGIGEPATHKPYIGLAGIQDFAAFWLAMEQGGSMAIDTGEAYGLRRLLEHGIKARRFTWHDTGNLPALAAAREHFREPDEPNILDKANEAIWFVGDAVIKFSDDKKFIANRIKRVAELQGYVPQITAFGENMYRYGKVTGRVLSEVVTLPRFHRLLEFSQGFWAAKQLSTEQKSAFEENCLRFYRDKTLERVELFYSTCGKGDGTEAINGVAMPALRDLLGCVDWNWLAQGLPGRFHGDFHFENIIVTEQEQFVFLDWRQDFGGDLAIGDVYYDLAKILHGLIINHELINLGLYHTDWQTDQIAFDVNRRQSLVDCERYFEVWLANHGYDVRKVRVLTALIYLNIAPLHHHPYTLLLYSLGKSMLRAELEK</sequence>
<proteinExistence type="predicted"/>
<keyword evidence="5" id="KW-1185">Reference proteome</keyword>
<dbReference type="Gene3D" id="3.90.550.10">
    <property type="entry name" value="Spore Coat Polysaccharide Biosynthesis Protein SpsA, Chain A"/>
    <property type="match status" value="1"/>
</dbReference>
<reference evidence="2 4" key="1">
    <citation type="submission" date="2020-05" db="EMBL/GenBank/DDBJ databases">
        <title>Characterization of novel class B3 metallo-beta-lactamase from novel Pseudomonas species.</title>
        <authorList>
            <person name="Yamada K."/>
            <person name="Aoki K."/>
            <person name="Ishii Y."/>
        </authorList>
    </citation>
    <scope>NUCLEOTIDE SEQUENCE [LARGE SCALE GENOMIC DNA]</scope>
    <source>
        <strain evidence="2 4">TUM18999</strain>
        <strain evidence="3 5">TUM20286</strain>
    </source>
</reference>
<dbReference type="InterPro" id="IPR029044">
    <property type="entry name" value="Nucleotide-diphossugar_trans"/>
</dbReference>
<evidence type="ECO:0000313" key="5">
    <source>
        <dbReference type="Proteomes" id="UP001054892"/>
    </source>
</evidence>
<dbReference type="SUPFAM" id="SSF56112">
    <property type="entry name" value="Protein kinase-like (PK-like)"/>
    <property type="match status" value="1"/>
</dbReference>
<gene>
    <name evidence="2" type="ORF">TUM18999_16700</name>
    <name evidence="3" type="ORF">TUM20286_12750</name>
</gene>
<dbReference type="Pfam" id="PF01636">
    <property type="entry name" value="APH"/>
    <property type="match status" value="1"/>
</dbReference>
<dbReference type="InterPro" id="IPR011009">
    <property type="entry name" value="Kinase-like_dom_sf"/>
</dbReference>
<dbReference type="InterPro" id="IPR002575">
    <property type="entry name" value="Aminoglycoside_PTrfase"/>
</dbReference>
<dbReference type="SUPFAM" id="SSF53448">
    <property type="entry name" value="Nucleotide-diphospho-sugar transferases"/>
    <property type="match status" value="1"/>
</dbReference>
<evidence type="ECO:0000259" key="1">
    <source>
        <dbReference type="Pfam" id="PF01636"/>
    </source>
</evidence>